<feature type="compositionally biased region" description="Polar residues" evidence="1">
    <location>
        <begin position="125"/>
        <end position="143"/>
    </location>
</feature>
<keyword evidence="2" id="KW-1133">Transmembrane helix</keyword>
<feature type="compositionally biased region" description="Low complexity" evidence="1">
    <location>
        <begin position="164"/>
        <end position="181"/>
    </location>
</feature>
<keyword evidence="2" id="KW-0812">Transmembrane</keyword>
<evidence type="ECO:0000313" key="3">
    <source>
        <dbReference type="EMBL" id="SEH67488.1"/>
    </source>
</evidence>
<feature type="compositionally biased region" description="Polar residues" evidence="1">
    <location>
        <begin position="182"/>
        <end position="241"/>
    </location>
</feature>
<evidence type="ECO:0000256" key="1">
    <source>
        <dbReference type="SAM" id="MobiDB-lite"/>
    </source>
</evidence>
<organism evidence="3 4">
    <name type="scientific">Parafannyhessea umbonata</name>
    <dbReference type="NCBI Taxonomy" id="604330"/>
    <lineage>
        <taxon>Bacteria</taxon>
        <taxon>Bacillati</taxon>
        <taxon>Actinomycetota</taxon>
        <taxon>Coriobacteriia</taxon>
        <taxon>Coriobacteriales</taxon>
        <taxon>Atopobiaceae</taxon>
        <taxon>Parafannyhessea</taxon>
    </lineage>
</organism>
<keyword evidence="4" id="KW-1185">Reference proteome</keyword>
<evidence type="ECO:0000256" key="2">
    <source>
        <dbReference type="SAM" id="Phobius"/>
    </source>
</evidence>
<name>A0A1H6K2I4_9ACTN</name>
<gene>
    <name evidence="3" type="ORF">SAMN05216447_1121</name>
</gene>
<dbReference type="Proteomes" id="UP000199135">
    <property type="component" value="Unassembled WGS sequence"/>
</dbReference>
<feature type="transmembrane region" description="Helical" evidence="2">
    <location>
        <begin position="41"/>
        <end position="61"/>
    </location>
</feature>
<proteinExistence type="predicted"/>
<accession>A0A1H6K2I4</accession>
<protein>
    <submittedName>
        <fullName evidence="3">Uncharacterized protein</fullName>
    </submittedName>
</protein>
<feature type="compositionally biased region" description="Low complexity" evidence="1">
    <location>
        <begin position="108"/>
        <end position="124"/>
    </location>
</feature>
<sequence length="383" mass="38827">MGKQQIAMNGSLAINGYSFNAQAKACTMDLRGQGVTTLMRIFAAALVVLTLLVINPLAAFADEAAGSADGSVAPTEQQVIASNDASYQQSDSGYTSEPPTTQIALQGSYSAPEPSASYPASNSPTEASAQVDTASTATPESDNSGVASSSEGEEGENSDDSDPAIANASTNSYANASADSNDTTVESSGSTVAAPGTSSDASTINHIDSNAGSSHGNVTAGASDNVSASGQLSQSPVTDSVVDSNAATTDYASIASTVAHATSSGAILNRADGAITLHLLNNGYSVFDSSEAYIGGDGVSDFTVTVTAADGALPMFYRNQFSASGWTNDDLTNEGVVILPGDDSMPIQDLIDAGVTDLYVEWTSVPVGVYYQSNRSAGFIKTD</sequence>
<reference evidence="3 4" key="1">
    <citation type="submission" date="2016-10" db="EMBL/GenBank/DDBJ databases">
        <authorList>
            <person name="Varghese N."/>
            <person name="Submissions S."/>
        </authorList>
    </citation>
    <scope>NUCLEOTIDE SEQUENCE [LARGE SCALE GENOMIC DNA]</scope>
    <source>
        <strain evidence="3 4">WCP15</strain>
    </source>
</reference>
<feature type="region of interest" description="Disordered" evidence="1">
    <location>
        <begin position="107"/>
        <end position="241"/>
    </location>
</feature>
<evidence type="ECO:0000313" key="4">
    <source>
        <dbReference type="Proteomes" id="UP000199135"/>
    </source>
</evidence>
<comment type="caution">
    <text evidence="3">The sequence shown here is derived from an EMBL/GenBank/DDBJ whole genome shotgun (WGS) entry which is preliminary data.</text>
</comment>
<keyword evidence="2" id="KW-0472">Membrane</keyword>
<feature type="non-terminal residue" evidence="3">
    <location>
        <position position="383"/>
    </location>
</feature>
<feature type="compositionally biased region" description="Acidic residues" evidence="1">
    <location>
        <begin position="151"/>
        <end position="162"/>
    </location>
</feature>
<dbReference type="EMBL" id="FNWT01000012">
    <property type="protein sequence ID" value="SEH67488.1"/>
    <property type="molecule type" value="Genomic_DNA"/>
</dbReference>